<dbReference type="VEuPathDB" id="FungiDB:AeMF1_004839"/>
<protein>
    <recommendedName>
        <fullName evidence="6">FYVE-type domain-containing protein</fullName>
    </recommendedName>
</protein>
<name>A0A6G0XW64_9STRA</name>
<keyword evidence="8" id="KW-1185">Reference proteome</keyword>
<feature type="domain" description="FYVE-type" evidence="6">
    <location>
        <begin position="270"/>
        <end position="329"/>
    </location>
</feature>
<dbReference type="PROSITE" id="PS50178">
    <property type="entry name" value="ZF_FYVE"/>
    <property type="match status" value="1"/>
</dbReference>
<dbReference type="PANTHER" id="PTHR43102">
    <property type="entry name" value="SLR1143 PROTEIN"/>
    <property type="match status" value="1"/>
</dbReference>
<evidence type="ECO:0000313" key="7">
    <source>
        <dbReference type="EMBL" id="KAF0744737.1"/>
    </source>
</evidence>
<comment type="caution">
    <text evidence="7">The sequence shown here is derived from an EMBL/GenBank/DDBJ whole genome shotgun (WGS) entry which is preliminary data.</text>
</comment>
<evidence type="ECO:0000259" key="6">
    <source>
        <dbReference type="PROSITE" id="PS50178"/>
    </source>
</evidence>
<feature type="region of interest" description="Disordered" evidence="5">
    <location>
        <begin position="330"/>
        <end position="352"/>
    </location>
</feature>
<organism evidence="7 8">
    <name type="scientific">Aphanomyces euteiches</name>
    <dbReference type="NCBI Taxonomy" id="100861"/>
    <lineage>
        <taxon>Eukaryota</taxon>
        <taxon>Sar</taxon>
        <taxon>Stramenopiles</taxon>
        <taxon>Oomycota</taxon>
        <taxon>Saprolegniomycetes</taxon>
        <taxon>Saprolegniales</taxon>
        <taxon>Verrucalvaceae</taxon>
        <taxon>Aphanomyces</taxon>
    </lineage>
</organism>
<evidence type="ECO:0000256" key="4">
    <source>
        <dbReference type="PROSITE-ProRule" id="PRU00091"/>
    </source>
</evidence>
<evidence type="ECO:0000256" key="1">
    <source>
        <dbReference type="ARBA" id="ARBA00022723"/>
    </source>
</evidence>
<dbReference type="Proteomes" id="UP000481153">
    <property type="component" value="Unassembled WGS sequence"/>
</dbReference>
<dbReference type="InterPro" id="IPR017455">
    <property type="entry name" value="Znf_FYVE-rel"/>
</dbReference>
<dbReference type="GO" id="GO:0008270">
    <property type="term" value="F:zinc ion binding"/>
    <property type="evidence" value="ECO:0007669"/>
    <property type="project" value="UniProtKB-KW"/>
</dbReference>
<sequence>MTRLSQAFDVKMSAKSHGSDSKFKSSYSKVSSVSESVAAAEATTRLSQLLDDCTGDGRYAVEWTKLKDKGDALQLWKGQSHERGFSLHGVQDIPASITEVCAFFTPRLTSSFKANMKLLHGPEFVDGAIESSSSMTMAPQSELFSTSMWCAFKSKALLGKDKGFTMHTAAQIFHPPVVHMRTLVYVMTPRTSRSLPHRFSCAEWTFGVVIEEVSPQSLRMSCRCSSSEASLCSMATGVVWRTLSNLPEAISTFKSSTTKSLVSQAQWVEDHYRSECHQCHADFTTFRRRHHCRTCGEIVCSSCSTRQVAALARGPLKVRMCSGCVASLNGSNQPRESQMTRASSGDQGRESSASLLDGSLMRIADSISSAARANDIHQGTG</sequence>
<keyword evidence="2 4" id="KW-0863">Zinc-finger</keyword>
<dbReference type="EMBL" id="VJMJ01000009">
    <property type="protein sequence ID" value="KAF0744737.1"/>
    <property type="molecule type" value="Genomic_DNA"/>
</dbReference>
<evidence type="ECO:0000256" key="3">
    <source>
        <dbReference type="ARBA" id="ARBA00022833"/>
    </source>
</evidence>
<keyword evidence="3" id="KW-0862">Zinc</keyword>
<evidence type="ECO:0000256" key="5">
    <source>
        <dbReference type="SAM" id="MobiDB-lite"/>
    </source>
</evidence>
<dbReference type="InterPro" id="IPR013083">
    <property type="entry name" value="Znf_RING/FYVE/PHD"/>
</dbReference>
<dbReference type="InterPro" id="IPR000306">
    <property type="entry name" value="Znf_FYVE"/>
</dbReference>
<dbReference type="SMART" id="SM00064">
    <property type="entry name" value="FYVE"/>
    <property type="match status" value="1"/>
</dbReference>
<dbReference type="PANTHER" id="PTHR43102:SF2">
    <property type="entry name" value="GAF DOMAIN-CONTAINING PROTEIN"/>
    <property type="match status" value="1"/>
</dbReference>
<dbReference type="SUPFAM" id="SSF57903">
    <property type="entry name" value="FYVE/PHD zinc finger"/>
    <property type="match status" value="1"/>
</dbReference>
<accession>A0A6G0XW64</accession>
<reference evidence="7 8" key="1">
    <citation type="submission" date="2019-07" db="EMBL/GenBank/DDBJ databases">
        <title>Genomics analysis of Aphanomyces spp. identifies a new class of oomycete effector associated with host adaptation.</title>
        <authorList>
            <person name="Gaulin E."/>
        </authorList>
    </citation>
    <scope>NUCLEOTIDE SEQUENCE [LARGE SCALE GENOMIC DNA]</scope>
    <source>
        <strain evidence="7 8">ATCC 201684</strain>
    </source>
</reference>
<gene>
    <name evidence="7" type="ORF">Ae201684_001192</name>
</gene>
<proteinExistence type="predicted"/>
<evidence type="ECO:0000313" key="8">
    <source>
        <dbReference type="Proteomes" id="UP000481153"/>
    </source>
</evidence>
<evidence type="ECO:0000256" key="2">
    <source>
        <dbReference type="ARBA" id="ARBA00022771"/>
    </source>
</evidence>
<dbReference type="AlphaFoldDB" id="A0A6G0XW64"/>
<dbReference type="Gene3D" id="3.30.40.10">
    <property type="entry name" value="Zinc/RING finger domain, C3HC4 (zinc finger)"/>
    <property type="match status" value="1"/>
</dbReference>
<dbReference type="InterPro" id="IPR011011">
    <property type="entry name" value="Znf_FYVE_PHD"/>
</dbReference>
<dbReference type="Pfam" id="PF01363">
    <property type="entry name" value="FYVE"/>
    <property type="match status" value="1"/>
</dbReference>
<keyword evidence="1" id="KW-0479">Metal-binding</keyword>